<accession>A0ABV3X5S2</accession>
<dbReference type="InterPro" id="IPR003369">
    <property type="entry name" value="TatA/B/E"/>
</dbReference>
<dbReference type="HAMAP" id="MF_00236">
    <property type="entry name" value="TatA_E"/>
    <property type="match status" value="1"/>
</dbReference>
<keyword evidence="3 9" id="KW-0812">Transmembrane</keyword>
<sequence>MFNLGFPELILIFVIALVVFGPGKLPEIGRAVGKGLSEFKKATNSLMSDVNKPLENSAPPQSVQPPPAQPPAGQQPLASEPAPPQPMEEGAAKTAEAQQNTAVKSEDGQGR</sequence>
<evidence type="ECO:0000313" key="11">
    <source>
        <dbReference type="EMBL" id="MEX5285547.1"/>
    </source>
</evidence>
<comment type="caution">
    <text evidence="11">The sequence shown here is derived from an EMBL/GenBank/DDBJ whole genome shotgun (WGS) entry which is preliminary data.</text>
</comment>
<gene>
    <name evidence="9" type="primary">tatA</name>
    <name evidence="11" type="ORF">QCO44_07845</name>
</gene>
<evidence type="ECO:0000256" key="3">
    <source>
        <dbReference type="ARBA" id="ARBA00022692"/>
    </source>
</evidence>
<organism evidence="11 12">
    <name type="scientific">Selenomonas sputigena</name>
    <dbReference type="NCBI Taxonomy" id="69823"/>
    <lineage>
        <taxon>Bacteria</taxon>
        <taxon>Bacillati</taxon>
        <taxon>Bacillota</taxon>
        <taxon>Negativicutes</taxon>
        <taxon>Selenomonadales</taxon>
        <taxon>Selenomonadaceae</taxon>
        <taxon>Selenomonas</taxon>
    </lineage>
</organism>
<keyword evidence="12" id="KW-1185">Reference proteome</keyword>
<dbReference type="PRINTS" id="PR01506">
    <property type="entry name" value="TATBPROTEIN"/>
</dbReference>
<dbReference type="InterPro" id="IPR006312">
    <property type="entry name" value="TatA/E"/>
</dbReference>
<evidence type="ECO:0000256" key="4">
    <source>
        <dbReference type="ARBA" id="ARBA00022927"/>
    </source>
</evidence>
<protein>
    <recommendedName>
        <fullName evidence="9">Sec-independent protein translocase protein TatA</fullName>
    </recommendedName>
</protein>
<name>A0ABV3X5S2_9FIRM</name>
<feature type="region of interest" description="Disordered" evidence="10">
    <location>
        <begin position="47"/>
        <end position="111"/>
    </location>
</feature>
<dbReference type="Gene3D" id="1.20.5.3310">
    <property type="match status" value="1"/>
</dbReference>
<proteinExistence type="inferred from homology"/>
<reference evidence="11 12" key="1">
    <citation type="submission" date="2023-04" db="EMBL/GenBank/DDBJ databases">
        <title>Genome Sequence of Selenomonas sputigena ATCC 33150.</title>
        <authorList>
            <person name="Miller D.P."/>
            <person name="Anvari S."/>
            <person name="Polson S.W."/>
            <person name="Macdonald M."/>
            <person name="Mcdowell J.V."/>
        </authorList>
    </citation>
    <scope>NUCLEOTIDE SEQUENCE [LARGE SCALE GENOMIC DNA]</scope>
    <source>
        <strain evidence="11 12">ATCC 33150</strain>
    </source>
</reference>
<keyword evidence="5 9" id="KW-1133">Transmembrane helix</keyword>
<comment type="subunit">
    <text evidence="9">Forms a complex with TatC.</text>
</comment>
<comment type="function">
    <text evidence="9">Part of the twin-arginine translocation (Tat) system that transports large folded proteins containing a characteristic twin-arginine motif in their signal peptide across membranes. TatA could form the protein-conducting channel of the Tat system.</text>
</comment>
<evidence type="ECO:0000256" key="7">
    <source>
        <dbReference type="ARBA" id="ARBA00023136"/>
    </source>
</evidence>
<comment type="similarity">
    <text evidence="9">Belongs to the TatA/E family.</text>
</comment>
<comment type="function">
    <text evidence="8">Part of the twin-arginine translocation (Tat) system that transports large folded proteins containing a characteristic twin-arginine motif in their signal peptide across the thylakoid membrane. Involved in delta pH-dependent protein transport required for chloroplast development, especially thylakoid membrane formation. TATC and TATB mediate precursor recognition, whereas TATA facilitates translocation.</text>
</comment>
<evidence type="ECO:0000256" key="1">
    <source>
        <dbReference type="ARBA" id="ARBA00004167"/>
    </source>
</evidence>
<dbReference type="Proteomes" id="UP001559623">
    <property type="component" value="Unassembled WGS sequence"/>
</dbReference>
<keyword evidence="6 9" id="KW-0811">Translocation</keyword>
<evidence type="ECO:0000313" key="12">
    <source>
        <dbReference type="Proteomes" id="UP001559623"/>
    </source>
</evidence>
<evidence type="ECO:0000256" key="9">
    <source>
        <dbReference type="HAMAP-Rule" id="MF_00236"/>
    </source>
</evidence>
<keyword evidence="4 9" id="KW-0653">Protein transport</keyword>
<dbReference type="NCBIfam" id="NF011430">
    <property type="entry name" value="PRK14861.1"/>
    <property type="match status" value="1"/>
</dbReference>
<keyword evidence="9" id="KW-1003">Cell membrane</keyword>
<evidence type="ECO:0000256" key="5">
    <source>
        <dbReference type="ARBA" id="ARBA00022989"/>
    </source>
</evidence>
<keyword evidence="2 9" id="KW-0813">Transport</keyword>
<keyword evidence="7 9" id="KW-0472">Membrane</keyword>
<evidence type="ECO:0000256" key="8">
    <source>
        <dbReference type="ARBA" id="ARBA00025340"/>
    </source>
</evidence>
<dbReference type="PANTHER" id="PTHR33162:SF1">
    <property type="entry name" value="SEC-INDEPENDENT PROTEIN TRANSLOCASE PROTEIN TATA, CHLOROPLASTIC"/>
    <property type="match status" value="1"/>
</dbReference>
<dbReference type="EMBL" id="JARVLH010000004">
    <property type="protein sequence ID" value="MEX5285547.1"/>
    <property type="molecule type" value="Genomic_DNA"/>
</dbReference>
<comment type="subcellular location">
    <subcellularLocation>
        <location evidence="9">Cell membrane</location>
        <topology evidence="9">Single-pass membrane protein</topology>
    </subcellularLocation>
    <subcellularLocation>
        <location evidence="1">Membrane</location>
        <topology evidence="1">Single-pass membrane protein</topology>
    </subcellularLocation>
</comment>
<evidence type="ECO:0000256" key="2">
    <source>
        <dbReference type="ARBA" id="ARBA00022448"/>
    </source>
</evidence>
<dbReference type="Pfam" id="PF02416">
    <property type="entry name" value="TatA_B_E"/>
    <property type="match status" value="1"/>
</dbReference>
<dbReference type="RefSeq" id="WP_368847273.1">
    <property type="nucleotide sequence ID" value="NZ_CP194411.1"/>
</dbReference>
<evidence type="ECO:0000256" key="10">
    <source>
        <dbReference type="SAM" id="MobiDB-lite"/>
    </source>
</evidence>
<feature type="transmembrane region" description="Helical" evidence="9">
    <location>
        <begin position="6"/>
        <end position="25"/>
    </location>
</feature>
<dbReference type="PANTHER" id="PTHR33162">
    <property type="entry name" value="SEC-INDEPENDENT PROTEIN TRANSLOCASE PROTEIN TATA, CHLOROPLASTIC"/>
    <property type="match status" value="1"/>
</dbReference>
<evidence type="ECO:0000256" key="6">
    <source>
        <dbReference type="ARBA" id="ARBA00023010"/>
    </source>
</evidence>
<dbReference type="NCBIfam" id="TIGR01411">
    <property type="entry name" value="tatAE"/>
    <property type="match status" value="1"/>
</dbReference>